<evidence type="ECO:0000256" key="5">
    <source>
        <dbReference type="ARBA" id="ARBA00022989"/>
    </source>
</evidence>
<dbReference type="PANTHER" id="PTHR11009">
    <property type="entry name" value="DER1-LIKE PROTEIN, DERLIN"/>
    <property type="match status" value="1"/>
</dbReference>
<evidence type="ECO:0000256" key="7">
    <source>
        <dbReference type="RuleBase" id="RU363059"/>
    </source>
</evidence>
<name>A0A9P7UWP8_9AGAR</name>
<evidence type="ECO:0000256" key="1">
    <source>
        <dbReference type="ARBA" id="ARBA00004477"/>
    </source>
</evidence>
<comment type="subcellular location">
    <subcellularLocation>
        <location evidence="1 7">Endoplasmic reticulum membrane</location>
        <topology evidence="1 7">Multi-pass membrane protein</topology>
    </subcellularLocation>
</comment>
<keyword evidence="4 7" id="KW-0256">Endoplasmic reticulum</keyword>
<evidence type="ECO:0000256" key="8">
    <source>
        <dbReference type="SAM" id="MobiDB-lite"/>
    </source>
</evidence>
<dbReference type="InterPro" id="IPR007599">
    <property type="entry name" value="DER1"/>
</dbReference>
<organism evidence="9 10">
    <name type="scientific">Marasmius oreades</name>
    <name type="common">fairy-ring Marasmius</name>
    <dbReference type="NCBI Taxonomy" id="181124"/>
    <lineage>
        <taxon>Eukaryota</taxon>
        <taxon>Fungi</taxon>
        <taxon>Dikarya</taxon>
        <taxon>Basidiomycota</taxon>
        <taxon>Agaricomycotina</taxon>
        <taxon>Agaricomycetes</taxon>
        <taxon>Agaricomycetidae</taxon>
        <taxon>Agaricales</taxon>
        <taxon>Marasmiineae</taxon>
        <taxon>Marasmiaceae</taxon>
        <taxon>Marasmius</taxon>
    </lineage>
</organism>
<evidence type="ECO:0000256" key="6">
    <source>
        <dbReference type="ARBA" id="ARBA00023136"/>
    </source>
</evidence>
<dbReference type="SUPFAM" id="SSF144091">
    <property type="entry name" value="Rhomboid-like"/>
    <property type="match status" value="1"/>
</dbReference>
<feature type="transmembrane region" description="Helical" evidence="7">
    <location>
        <begin position="90"/>
        <end position="108"/>
    </location>
</feature>
<dbReference type="RefSeq" id="XP_043012475.1">
    <property type="nucleotide sequence ID" value="XM_043151380.1"/>
</dbReference>
<dbReference type="Pfam" id="PF04511">
    <property type="entry name" value="DER1"/>
    <property type="match status" value="1"/>
</dbReference>
<feature type="transmembrane region" description="Helical" evidence="7">
    <location>
        <begin position="169"/>
        <end position="191"/>
    </location>
</feature>
<feature type="compositionally biased region" description="Gly residues" evidence="8">
    <location>
        <begin position="292"/>
        <end position="302"/>
    </location>
</feature>
<dbReference type="GeneID" id="66075763"/>
<sequence>MSRFFSKVRASRHDQRVNVHLYPLRTFNHISAISLCKALGLRRTIHRKQKETAALGSSVTRFTVFPVVFDFKIMDGLITELRKIPPVTRFLCGSVLGITGPVLMGMVSPYKVLYASRLVFGKLELWRLYTSFFLGSGGINFIFEIAMLYRTVNGLETGPYIRKSGDLAWQLFFSSVAIIATSYPVSSFFFFRPLLLCLTYISSSLAPPGSQTSIFGLLTLPIKYMPYVMLAFDLLMGGPQAAAQSLPGAVVGHLWWWAIWGGDLTGRGAPYAHLGRAPRWLANWLGDTSGGGPGAAGAGNAGGVHVVPPRTRLNAGGGGAPSAGSRGGHSWGSGQRLGNN</sequence>
<dbReference type="EMBL" id="CM032183">
    <property type="protein sequence ID" value="KAG7096005.1"/>
    <property type="molecule type" value="Genomic_DNA"/>
</dbReference>
<keyword evidence="5 7" id="KW-1133">Transmembrane helix</keyword>
<dbReference type="GO" id="GO:0005789">
    <property type="term" value="C:endoplasmic reticulum membrane"/>
    <property type="evidence" value="ECO:0007669"/>
    <property type="project" value="UniProtKB-SubCell"/>
</dbReference>
<evidence type="ECO:0000313" key="10">
    <source>
        <dbReference type="Proteomes" id="UP001049176"/>
    </source>
</evidence>
<dbReference type="GO" id="GO:0006950">
    <property type="term" value="P:response to stress"/>
    <property type="evidence" value="ECO:0007669"/>
    <property type="project" value="UniProtKB-ARBA"/>
</dbReference>
<dbReference type="InterPro" id="IPR035952">
    <property type="entry name" value="Rhomboid-like_sf"/>
</dbReference>
<evidence type="ECO:0000256" key="4">
    <source>
        <dbReference type="ARBA" id="ARBA00022824"/>
    </source>
</evidence>
<dbReference type="KEGG" id="more:E1B28_006687"/>
<dbReference type="OrthoDB" id="1716531at2759"/>
<comment type="caution">
    <text evidence="9">The sequence shown here is derived from an EMBL/GenBank/DDBJ whole genome shotgun (WGS) entry which is preliminary data.</text>
</comment>
<gene>
    <name evidence="9" type="ORF">E1B28_006687</name>
</gene>
<evidence type="ECO:0000256" key="2">
    <source>
        <dbReference type="ARBA" id="ARBA00008917"/>
    </source>
</evidence>
<evidence type="ECO:0000313" key="9">
    <source>
        <dbReference type="EMBL" id="KAG7096005.1"/>
    </source>
</evidence>
<keyword evidence="3 7" id="KW-0812">Transmembrane</keyword>
<accession>A0A9P7UWP8</accession>
<feature type="compositionally biased region" description="Gly residues" evidence="8">
    <location>
        <begin position="315"/>
        <end position="331"/>
    </location>
</feature>
<proteinExistence type="inferred from homology"/>
<keyword evidence="6 7" id="KW-0472">Membrane</keyword>
<protein>
    <recommendedName>
        <fullName evidence="7">Derlin</fullName>
    </recommendedName>
</protein>
<evidence type="ECO:0000256" key="3">
    <source>
        <dbReference type="ARBA" id="ARBA00022692"/>
    </source>
</evidence>
<keyword evidence="10" id="KW-1185">Reference proteome</keyword>
<dbReference type="Proteomes" id="UP001049176">
    <property type="component" value="Chromosome 3"/>
</dbReference>
<reference evidence="9" key="1">
    <citation type="journal article" date="2021" name="Genome Biol. Evol.">
        <title>The assembled and annotated genome of the fairy-ring fungus Marasmius oreades.</title>
        <authorList>
            <person name="Hiltunen M."/>
            <person name="Ament-Velasquez S.L."/>
            <person name="Johannesson H."/>
        </authorList>
    </citation>
    <scope>NUCLEOTIDE SEQUENCE</scope>
    <source>
        <strain evidence="9">03SP1</strain>
    </source>
</reference>
<dbReference type="AlphaFoldDB" id="A0A9P7UWP8"/>
<feature type="region of interest" description="Disordered" evidence="8">
    <location>
        <begin position="292"/>
        <end position="340"/>
    </location>
</feature>
<feature type="transmembrane region" description="Helical" evidence="7">
    <location>
        <begin position="128"/>
        <end position="149"/>
    </location>
</feature>
<comment type="caution">
    <text evidence="7">Lacks conserved residue(s) required for the propagation of feature annotation.</text>
</comment>
<comment type="function">
    <text evidence="7">May be involved in the degradation of misfolded endoplasmic reticulum (ER) luminal proteins.</text>
</comment>
<comment type="similarity">
    <text evidence="2 7">Belongs to the derlin family.</text>
</comment>